<dbReference type="STRING" id="34097.SAMN02745150_00395"/>
<accession>A0A1I1DEQ7</accession>
<dbReference type="Proteomes" id="UP000240042">
    <property type="component" value="Unassembled WGS sequence"/>
</dbReference>
<dbReference type="AlphaFoldDB" id="A0A1I1DEQ7"/>
<dbReference type="RefSeq" id="WP_327020465.1">
    <property type="nucleotide sequence ID" value="NZ_FOKY01000001.1"/>
</dbReference>
<evidence type="ECO:0000313" key="2">
    <source>
        <dbReference type="Proteomes" id="UP000240042"/>
    </source>
</evidence>
<protein>
    <submittedName>
        <fullName evidence="1">Uncharacterized protein</fullName>
    </submittedName>
</protein>
<sequence length="71" mass="8056">MQSFLGAEHANLILKMYKTQINNYVKQNPVLEFVGVYGMQHLDVNATLLSGRADIVIGVLMHKIFSFIRAF</sequence>
<proteinExistence type="predicted"/>
<gene>
    <name evidence="1" type="ORF">SAMN02745150_00395</name>
</gene>
<evidence type="ECO:0000313" key="1">
    <source>
        <dbReference type="EMBL" id="SFB71023.1"/>
    </source>
</evidence>
<dbReference type="EMBL" id="FOKY01000001">
    <property type="protein sequence ID" value="SFB71023.1"/>
    <property type="molecule type" value="Genomic_DNA"/>
</dbReference>
<keyword evidence="2" id="KW-1185">Reference proteome</keyword>
<reference evidence="2" key="1">
    <citation type="submission" date="2016-10" db="EMBL/GenBank/DDBJ databases">
        <authorList>
            <person name="Varghese N."/>
            <person name="Submissions S."/>
        </authorList>
    </citation>
    <scope>NUCLEOTIDE SEQUENCE [LARGE SCALE GENOMIC DNA]</scope>
    <source>
        <strain evidence="2">ATCC 43811</strain>
    </source>
</reference>
<name>A0A1I1DEQ7_BREAD</name>
<organism evidence="1 2">
    <name type="scientific">Brevinema andersonii</name>
    <dbReference type="NCBI Taxonomy" id="34097"/>
    <lineage>
        <taxon>Bacteria</taxon>
        <taxon>Pseudomonadati</taxon>
        <taxon>Spirochaetota</taxon>
        <taxon>Spirochaetia</taxon>
        <taxon>Brevinematales</taxon>
        <taxon>Brevinemataceae</taxon>
        <taxon>Brevinema</taxon>
    </lineage>
</organism>